<dbReference type="Gene3D" id="2.160.20.10">
    <property type="entry name" value="Single-stranded right-handed beta-helix, Pectin lyase-like"/>
    <property type="match status" value="2"/>
</dbReference>
<dbReference type="InterPro" id="IPR000070">
    <property type="entry name" value="Pectinesterase_cat"/>
</dbReference>
<keyword evidence="8" id="KW-0378">Hydrolase</keyword>
<dbReference type="FunFam" id="1.20.140.40:FF:000001">
    <property type="entry name" value="Pectinesterase"/>
    <property type="match status" value="1"/>
</dbReference>
<dbReference type="PROSITE" id="PS00503">
    <property type="entry name" value="PECTINESTERASE_2"/>
    <property type="match status" value="2"/>
</dbReference>
<keyword evidence="16" id="KW-1133">Transmembrane helix</keyword>
<reference evidence="19" key="1">
    <citation type="submission" date="2018-01" db="EMBL/GenBank/DDBJ databases">
        <authorList>
            <person name="Mao J.F."/>
        </authorList>
    </citation>
    <scope>NUCLEOTIDE SEQUENCE</scope>
    <source>
        <strain evidence="19">Huo1</strain>
        <tissue evidence="19">Leaf</tissue>
    </source>
</reference>
<evidence type="ECO:0000256" key="10">
    <source>
        <dbReference type="ARBA" id="ARBA00023157"/>
    </source>
</evidence>
<keyword evidence="10" id="KW-1015">Disulfide bond</keyword>
<keyword evidence="7" id="KW-0964">Secreted</keyword>
<keyword evidence="9" id="KW-0063">Aspartyl esterase</keyword>
<evidence type="ECO:0000256" key="11">
    <source>
        <dbReference type="ARBA" id="ARBA00023180"/>
    </source>
</evidence>
<keyword evidence="16" id="KW-0472">Membrane</keyword>
<evidence type="ECO:0000256" key="7">
    <source>
        <dbReference type="ARBA" id="ARBA00022525"/>
    </source>
</evidence>
<evidence type="ECO:0000256" key="8">
    <source>
        <dbReference type="ARBA" id="ARBA00022801"/>
    </source>
</evidence>
<evidence type="ECO:0000256" key="4">
    <source>
        <dbReference type="ARBA" id="ARBA00007786"/>
    </source>
</evidence>
<keyword evidence="11" id="KW-0325">Glycoprotein</keyword>
<evidence type="ECO:0000256" key="15">
    <source>
        <dbReference type="PROSITE-ProRule" id="PRU10040"/>
    </source>
</evidence>
<dbReference type="EMBL" id="PNBA02000021">
    <property type="protein sequence ID" value="KAG6387569.1"/>
    <property type="molecule type" value="Genomic_DNA"/>
</dbReference>
<dbReference type="GO" id="GO:0042545">
    <property type="term" value="P:cell wall modification"/>
    <property type="evidence" value="ECO:0007669"/>
    <property type="project" value="InterPro"/>
</dbReference>
<evidence type="ECO:0000259" key="18">
    <source>
        <dbReference type="SMART" id="SM00856"/>
    </source>
</evidence>
<dbReference type="Proteomes" id="UP000298416">
    <property type="component" value="Unassembled WGS sequence"/>
</dbReference>
<comment type="pathway">
    <text evidence="2">Glycan metabolism; pectin degradation; 2-dehydro-3-deoxy-D-gluconate from pectin: step 1/5.</text>
</comment>
<dbReference type="AlphaFoldDB" id="A0A8X8Z184"/>
<dbReference type="InterPro" id="IPR035513">
    <property type="entry name" value="Invertase/methylesterase_inhib"/>
</dbReference>
<comment type="similarity">
    <text evidence="3">In the N-terminal section; belongs to the PMEI family.</text>
</comment>
<feature type="domain" description="Pectinesterase inhibitor" evidence="18">
    <location>
        <begin position="592"/>
        <end position="742"/>
    </location>
</feature>
<keyword evidence="12" id="KW-0961">Cell wall biogenesis/degradation</keyword>
<dbReference type="Gene3D" id="1.20.140.40">
    <property type="entry name" value="Invertase/pectin methylesterase inhibitor family protein"/>
    <property type="match status" value="2"/>
</dbReference>
<evidence type="ECO:0000313" key="20">
    <source>
        <dbReference type="Proteomes" id="UP000298416"/>
    </source>
</evidence>
<dbReference type="Pfam" id="PF04043">
    <property type="entry name" value="PMEI"/>
    <property type="match status" value="2"/>
</dbReference>
<gene>
    <name evidence="19" type="ORF">SASPL_152761</name>
</gene>
<dbReference type="FunFam" id="2.160.20.10:FF:000001">
    <property type="entry name" value="Pectinesterase"/>
    <property type="match status" value="2"/>
</dbReference>
<evidence type="ECO:0000256" key="16">
    <source>
        <dbReference type="SAM" id="Phobius"/>
    </source>
</evidence>
<evidence type="ECO:0000256" key="17">
    <source>
        <dbReference type="SAM" id="SignalP"/>
    </source>
</evidence>
<reference evidence="19" key="2">
    <citation type="submission" date="2020-08" db="EMBL/GenBank/DDBJ databases">
        <title>Plant Genome Project.</title>
        <authorList>
            <person name="Zhang R.-G."/>
        </authorList>
    </citation>
    <scope>NUCLEOTIDE SEQUENCE</scope>
    <source>
        <strain evidence="19">Huo1</strain>
        <tissue evidence="19">Leaf</tissue>
    </source>
</reference>
<keyword evidence="16" id="KW-0812">Transmembrane</keyword>
<evidence type="ECO:0000256" key="5">
    <source>
        <dbReference type="ARBA" id="ARBA00013229"/>
    </source>
</evidence>
<proteinExistence type="inferred from homology"/>
<dbReference type="GO" id="GO:0004857">
    <property type="term" value="F:enzyme inhibitor activity"/>
    <property type="evidence" value="ECO:0007669"/>
    <property type="project" value="InterPro"/>
</dbReference>
<dbReference type="CDD" id="cd15798">
    <property type="entry name" value="PMEI-like_3"/>
    <property type="match status" value="1"/>
</dbReference>
<dbReference type="GO" id="GO:0030599">
    <property type="term" value="F:pectinesterase activity"/>
    <property type="evidence" value="ECO:0007669"/>
    <property type="project" value="UniProtKB-EC"/>
</dbReference>
<dbReference type="InterPro" id="IPR033131">
    <property type="entry name" value="Pectinesterase_Asp_AS"/>
</dbReference>
<evidence type="ECO:0000256" key="14">
    <source>
        <dbReference type="ARBA" id="ARBA00057335"/>
    </source>
</evidence>
<comment type="caution">
    <text evidence="19">The sequence shown here is derived from an EMBL/GenBank/DDBJ whole genome shotgun (WGS) entry which is preliminary data.</text>
</comment>
<comment type="function">
    <text evidence="14">Acts in the modification of cell walls via demethylesterification of cell wall pectin.</text>
</comment>
<keyword evidence="6" id="KW-0134">Cell wall</keyword>
<dbReference type="CDD" id="cd15799">
    <property type="entry name" value="PMEI-like_4"/>
    <property type="match status" value="1"/>
</dbReference>
<evidence type="ECO:0000256" key="13">
    <source>
        <dbReference type="ARBA" id="ARBA00047928"/>
    </source>
</evidence>
<accession>A0A8X8Z184</accession>
<name>A0A8X8Z184_SALSN</name>
<dbReference type="InterPro" id="IPR012334">
    <property type="entry name" value="Pectin_lyas_fold"/>
</dbReference>
<organism evidence="19">
    <name type="scientific">Salvia splendens</name>
    <name type="common">Scarlet sage</name>
    <dbReference type="NCBI Taxonomy" id="180675"/>
    <lineage>
        <taxon>Eukaryota</taxon>
        <taxon>Viridiplantae</taxon>
        <taxon>Streptophyta</taxon>
        <taxon>Embryophyta</taxon>
        <taxon>Tracheophyta</taxon>
        <taxon>Spermatophyta</taxon>
        <taxon>Magnoliopsida</taxon>
        <taxon>eudicotyledons</taxon>
        <taxon>Gunneridae</taxon>
        <taxon>Pentapetalae</taxon>
        <taxon>asterids</taxon>
        <taxon>lamiids</taxon>
        <taxon>Lamiales</taxon>
        <taxon>Lamiaceae</taxon>
        <taxon>Nepetoideae</taxon>
        <taxon>Mentheae</taxon>
        <taxon>Salviinae</taxon>
        <taxon>Salvia</taxon>
        <taxon>Salvia subgen. Calosphace</taxon>
        <taxon>core Calosphace</taxon>
    </lineage>
</organism>
<feature type="transmembrane region" description="Helical" evidence="16">
    <location>
        <begin position="545"/>
        <end position="568"/>
    </location>
</feature>
<comment type="subcellular location">
    <subcellularLocation>
        <location evidence="1">Secreted</location>
        <location evidence="1">Cell wall</location>
    </subcellularLocation>
</comment>
<comment type="catalytic activity">
    <reaction evidence="13">
        <text>[(1-&gt;4)-alpha-D-galacturonosyl methyl ester](n) + n H2O = [(1-&gt;4)-alpha-D-galacturonosyl](n) + n methanol + n H(+)</text>
        <dbReference type="Rhea" id="RHEA:22380"/>
        <dbReference type="Rhea" id="RHEA-COMP:14570"/>
        <dbReference type="Rhea" id="RHEA-COMP:14573"/>
        <dbReference type="ChEBI" id="CHEBI:15377"/>
        <dbReference type="ChEBI" id="CHEBI:15378"/>
        <dbReference type="ChEBI" id="CHEBI:17790"/>
        <dbReference type="ChEBI" id="CHEBI:140522"/>
        <dbReference type="ChEBI" id="CHEBI:140523"/>
        <dbReference type="EC" id="3.1.1.11"/>
    </reaction>
</comment>
<feature type="active site" evidence="15">
    <location>
        <position position="934"/>
    </location>
</feature>
<sequence>MASTLLKILVLATIFSCVSCQHLKVPASEFAASVRFTIEIIRQLISKVSRFPILIFSDFRLRNAVSDCLLLMDLSVDQLTQTLSASLNPTGNDSVTGNVNADMLTWLSGALVNQETCKEGFDDINDIIKGVVGGILDRITSSVYSLLLNIKPITTTPFRGGNKQISSKNLPNWLKSHDQRLLDGSTNKTVEHVVVAADGTGDFTRIMDAVDAAPERRSERFIIHVKKGVYQEYVVINKDKWNIMMFGDGVNFTVITGNRNYVDGWRTYSSATFSVKGKGFFARDITFENTAGPEKEQAVAFLSDSDLSVLHHCAFYGYQDTLYAHSQRQFYSECYITGTIDFIFGDGAVVFQSCHIVARKPLDKQKNAITAHGRQKQLETTGFSIQFCNITTVPELVNSTTETYLGRPWKMYSRTVIMQSYISGAIMPKGWLEWNEDFALDTLYFGEFMNYGPGARVEDRVKWPGYRVFNSSAEAANFTVAQFIIGNTWLPLTGVRYTAGLGIQGRIKPQHNHRNNPSISMAFQDFDLISQRRQEEKKKKFKQRLILAFILSVIVILLLAAAVCFAIYKTNHNNQKAAAAHHPPPPPPKPKTSQNMVRTVCANTDYKKTCEESILKEVKNNASATPMDMLRALLVATSKEIDDVVNQVKGVGFEAPIKKAGLNDCLVLMKDAKDELNSSMEIVKGEDIGKMSTAKDELNNWLSAVISYQQTCIDGFPEGADKQKVKKIMESVKMLGSNTLSIVSQVSALLTKAEASGGSQRRLMSFNHQHHRRSLKDDGGKLTPNVTVAKDNSGNFATINAALNAMPKNFKGRYVIYVKEGVYDETVVVAKDMANVTMYGDGSQKSIITGSKNFVDGVTTFETASFVAIGHGFMAQSLGFRNTAGPEKHQAVALRVQSDHSIFVNCRMEGYKSTLYVQAHRQFYRSCYITGTVDFIFGDAAAMFQNCNIYLRKPLESQQNVVTAQGRAERRETTGIVLQNCKILADEKLEPEKAKVKSFLGRPWKEYSRTIIMESEIGDVIAPEGWKEWSGDLGLKTLFYAEFNNKGAGASMKERVKWGGYKTLKRDDVLKFTVGPFLHGEDWLKAADVPVRFGMFT</sequence>
<dbReference type="InterPro" id="IPR011050">
    <property type="entry name" value="Pectin_lyase_fold/virulence"/>
</dbReference>
<dbReference type="PANTHER" id="PTHR31707">
    <property type="entry name" value="PECTINESTERASE"/>
    <property type="match status" value="1"/>
</dbReference>
<dbReference type="SUPFAM" id="SSF51126">
    <property type="entry name" value="Pectin lyase-like"/>
    <property type="match status" value="2"/>
</dbReference>
<evidence type="ECO:0000256" key="6">
    <source>
        <dbReference type="ARBA" id="ARBA00022512"/>
    </source>
</evidence>
<feature type="signal peptide" evidence="17">
    <location>
        <begin position="1"/>
        <end position="20"/>
    </location>
</feature>
<protein>
    <recommendedName>
        <fullName evidence="5">pectinesterase</fullName>
        <ecNumber evidence="5">3.1.1.11</ecNumber>
    </recommendedName>
</protein>
<dbReference type="InterPro" id="IPR006501">
    <property type="entry name" value="Pectinesterase_inhib_dom"/>
</dbReference>
<evidence type="ECO:0000256" key="3">
    <source>
        <dbReference type="ARBA" id="ARBA00006027"/>
    </source>
</evidence>
<comment type="similarity">
    <text evidence="4">In the C-terminal section; belongs to the pectinesterase family.</text>
</comment>
<dbReference type="EC" id="3.1.1.11" evidence="5"/>
<evidence type="ECO:0000256" key="12">
    <source>
        <dbReference type="ARBA" id="ARBA00023316"/>
    </source>
</evidence>
<keyword evidence="17" id="KW-0732">Signal</keyword>
<dbReference type="Pfam" id="PF01095">
    <property type="entry name" value="Pectinesterase"/>
    <property type="match status" value="2"/>
</dbReference>
<feature type="chain" id="PRO_5036455795" description="pectinesterase" evidence="17">
    <location>
        <begin position="21"/>
        <end position="1097"/>
    </location>
</feature>
<dbReference type="NCBIfam" id="TIGR01614">
    <property type="entry name" value="PME_inhib"/>
    <property type="match status" value="1"/>
</dbReference>
<evidence type="ECO:0000256" key="9">
    <source>
        <dbReference type="ARBA" id="ARBA00023085"/>
    </source>
</evidence>
<keyword evidence="20" id="KW-1185">Reference proteome</keyword>
<feature type="active site" evidence="15">
    <location>
        <position position="341"/>
    </location>
</feature>
<dbReference type="SMART" id="SM00856">
    <property type="entry name" value="PMEI"/>
    <property type="match status" value="2"/>
</dbReference>
<dbReference type="SUPFAM" id="SSF101148">
    <property type="entry name" value="Plant invertase/pectin methylesterase inhibitor"/>
    <property type="match status" value="2"/>
</dbReference>
<evidence type="ECO:0000313" key="19">
    <source>
        <dbReference type="EMBL" id="KAG6387569.1"/>
    </source>
</evidence>
<feature type="domain" description="Pectinesterase inhibitor" evidence="18">
    <location>
        <begin position="1"/>
        <end position="146"/>
    </location>
</feature>
<evidence type="ECO:0000256" key="1">
    <source>
        <dbReference type="ARBA" id="ARBA00004191"/>
    </source>
</evidence>
<evidence type="ECO:0000256" key="2">
    <source>
        <dbReference type="ARBA" id="ARBA00005184"/>
    </source>
</evidence>